<protein>
    <submittedName>
        <fullName evidence="1">Uncharacterized protein</fullName>
    </submittedName>
</protein>
<organism evidence="1">
    <name type="scientific">marine sediment metagenome</name>
    <dbReference type="NCBI Taxonomy" id="412755"/>
    <lineage>
        <taxon>unclassified sequences</taxon>
        <taxon>metagenomes</taxon>
        <taxon>ecological metagenomes</taxon>
    </lineage>
</organism>
<name>X1B7F1_9ZZZZ</name>
<accession>X1B7F1</accession>
<feature type="non-terminal residue" evidence="1">
    <location>
        <position position="299"/>
    </location>
</feature>
<gene>
    <name evidence="1" type="ORF">S01H4_33492</name>
</gene>
<proteinExistence type="predicted"/>
<reference evidence="1" key="1">
    <citation type="journal article" date="2014" name="Front. Microbiol.">
        <title>High frequency of phylogenetically diverse reductive dehalogenase-homologous genes in deep subseafloor sedimentary metagenomes.</title>
        <authorList>
            <person name="Kawai M."/>
            <person name="Futagami T."/>
            <person name="Toyoda A."/>
            <person name="Takaki Y."/>
            <person name="Nishi S."/>
            <person name="Hori S."/>
            <person name="Arai W."/>
            <person name="Tsubouchi T."/>
            <person name="Morono Y."/>
            <person name="Uchiyama I."/>
            <person name="Ito T."/>
            <person name="Fujiyama A."/>
            <person name="Inagaki F."/>
            <person name="Takami H."/>
        </authorList>
    </citation>
    <scope>NUCLEOTIDE SEQUENCE</scope>
    <source>
        <strain evidence="1">Expedition CK06-06</strain>
    </source>
</reference>
<sequence>NYRYFDEVLQDPSFLYDINDHFTIISSEKLSHSDILVLTDLEHTMSEEEITTIKDFHENNGSIILLTSFLPYYNPDTYNKLISLLNLPIDLTNQTPLIDYVDNGRDRETNVPSLDDESFSWDENSPFFNDVDNLPTLDGTAFTGNLSDPTIVHYLKYGSEFLVAGIEPENKGKILVLGSEKWLSTSFLSKNSGQTFISSILTWLKPERPSTNLAVNFNTSSVEIALYSSQVKDYPFSLTFENGTIVSGYEIVYNSLLGFNYLNLTLNGSSLGNIKINFETSEFIKPLYINFTNPSIFPV</sequence>
<dbReference type="InterPro" id="IPR029062">
    <property type="entry name" value="Class_I_gatase-like"/>
</dbReference>
<feature type="non-terminal residue" evidence="1">
    <location>
        <position position="1"/>
    </location>
</feature>
<comment type="caution">
    <text evidence="1">The sequence shown here is derived from an EMBL/GenBank/DDBJ whole genome shotgun (WGS) entry which is preliminary data.</text>
</comment>
<dbReference type="AlphaFoldDB" id="X1B7F1"/>
<dbReference type="EMBL" id="BART01017635">
    <property type="protein sequence ID" value="GAG80053.1"/>
    <property type="molecule type" value="Genomic_DNA"/>
</dbReference>
<dbReference type="SUPFAM" id="SSF52317">
    <property type="entry name" value="Class I glutamine amidotransferase-like"/>
    <property type="match status" value="1"/>
</dbReference>
<evidence type="ECO:0000313" key="1">
    <source>
        <dbReference type="EMBL" id="GAG80053.1"/>
    </source>
</evidence>